<dbReference type="InterPro" id="IPR007219">
    <property type="entry name" value="XnlR_reg_dom"/>
</dbReference>
<dbReference type="PROSITE" id="PS50048">
    <property type="entry name" value="ZN2_CY6_FUNGAL_2"/>
    <property type="match status" value="1"/>
</dbReference>
<evidence type="ECO:0000256" key="1">
    <source>
        <dbReference type="ARBA" id="ARBA00022723"/>
    </source>
</evidence>
<dbReference type="SMART" id="SM00906">
    <property type="entry name" value="Fungal_trans"/>
    <property type="match status" value="1"/>
</dbReference>
<dbReference type="GO" id="GO:0008270">
    <property type="term" value="F:zinc ion binding"/>
    <property type="evidence" value="ECO:0007669"/>
    <property type="project" value="InterPro"/>
</dbReference>
<dbReference type="PANTHER" id="PTHR31668">
    <property type="entry name" value="GLUCOSE TRANSPORT TRANSCRIPTION REGULATOR RGT1-RELATED-RELATED"/>
    <property type="match status" value="1"/>
</dbReference>
<feature type="compositionally biased region" description="Polar residues" evidence="3">
    <location>
        <begin position="628"/>
        <end position="638"/>
    </location>
</feature>
<proteinExistence type="predicted"/>
<dbReference type="SUPFAM" id="SSF57701">
    <property type="entry name" value="Zn2/Cys6 DNA-binding domain"/>
    <property type="match status" value="1"/>
</dbReference>
<dbReference type="Pfam" id="PF00172">
    <property type="entry name" value="Zn_clus"/>
    <property type="match status" value="1"/>
</dbReference>
<dbReference type="PROSITE" id="PS00463">
    <property type="entry name" value="ZN2_CY6_FUNGAL_1"/>
    <property type="match status" value="1"/>
</dbReference>
<reference evidence="5 6" key="1">
    <citation type="journal article" date="2014" name="Genome Announc.">
        <title>Draft genome sequence of the pathogenic fungus Scedosporium apiospermum.</title>
        <authorList>
            <person name="Vandeputte P."/>
            <person name="Ghamrawi S."/>
            <person name="Rechenmann M."/>
            <person name="Iltis A."/>
            <person name="Giraud S."/>
            <person name="Fleury M."/>
            <person name="Thornton C."/>
            <person name="Delhaes L."/>
            <person name="Meyer W."/>
            <person name="Papon N."/>
            <person name="Bouchara J.P."/>
        </authorList>
    </citation>
    <scope>NUCLEOTIDE SEQUENCE [LARGE SCALE GENOMIC DNA]</scope>
    <source>
        <strain evidence="5 6">IHEM 14462</strain>
    </source>
</reference>
<evidence type="ECO:0000313" key="6">
    <source>
        <dbReference type="Proteomes" id="UP000028545"/>
    </source>
</evidence>
<feature type="domain" description="Zn(2)-C6 fungal-type" evidence="4">
    <location>
        <begin position="8"/>
        <end position="37"/>
    </location>
</feature>
<dbReference type="InterPro" id="IPR036864">
    <property type="entry name" value="Zn2-C6_fun-type_DNA-bd_sf"/>
</dbReference>
<name>A0A084GGX3_PSEDA</name>
<feature type="compositionally biased region" description="Polar residues" evidence="3">
    <location>
        <begin position="645"/>
        <end position="663"/>
    </location>
</feature>
<dbReference type="RefSeq" id="XP_016646384.1">
    <property type="nucleotide sequence ID" value="XM_016783184.1"/>
</dbReference>
<dbReference type="Gene3D" id="4.10.240.10">
    <property type="entry name" value="Zn(2)-C6 fungal-type DNA-binding domain"/>
    <property type="match status" value="1"/>
</dbReference>
<dbReference type="InterPro" id="IPR001138">
    <property type="entry name" value="Zn2Cys6_DnaBD"/>
</dbReference>
<sequence length="716" mass="79641">MSAAVKRACDACHRRKVKCDGINPCRNCATAQLSCTYNAIPQKKGPKGSRAKVISELRETQRQTSLAARVQNRVAGLTAGPSQNPTTAGPSPGMVTGELVKECLEFFFSHMYSNMPILVRQAIEQQSMFMEQNRDVYCLVTSLCAFVMLQPGMTMPSSDPYNLDIMPGSNLIASTLLLEEAMRVRNGYEYLDTPTLNSIATSYFIFACYYGVESHGKAWYYLREASTMIHMLEMHKEDTYRQWDPVESARRRRLYWLIFTTERAYALQRQRPVTLQASINLPTLADDPTDPLAQDLPPFLALVNAFRLFDDSLISTWNKTAANFTSAYTTNLQKQLNDIMPSYLCQDSQFGDMSTNQQWLKTTHWQLSSQGEDNGMGFQFPAEVAREMLASWASQFPGQGVQLMGTGLIEKLFEIANDAATALSHKPMSRDRFTVGPRERLSQMLNIVAVLRNGDQRFIPLLFNKITEALPRLVTPMLQNAPECVTANLANIDIFDGFGNAGMAQPPSGQMGLSLDTEDLGKFDVSDYDRKFSLASMGGASPDSNLGSNGSGPMSMPPGTSPDMSQSFTASPPIMSPGIDFSQNMNDFSFPDMMMPRLGGQNTQPQMNHNHHQQQSLPHQHCGIPTLQSQNMNPQQMHTHMGPNTMGQPPQQSIGVLSSQGQPMGNPPPRMMNQKPGMQGQMSMMHGMSPTGRKRLGYREQLETFMHYNGHSPSNE</sequence>
<organism evidence="5 6">
    <name type="scientific">Pseudallescheria apiosperma</name>
    <name type="common">Scedosporium apiospermum</name>
    <dbReference type="NCBI Taxonomy" id="563466"/>
    <lineage>
        <taxon>Eukaryota</taxon>
        <taxon>Fungi</taxon>
        <taxon>Dikarya</taxon>
        <taxon>Ascomycota</taxon>
        <taxon>Pezizomycotina</taxon>
        <taxon>Sordariomycetes</taxon>
        <taxon>Hypocreomycetidae</taxon>
        <taxon>Microascales</taxon>
        <taxon>Microascaceae</taxon>
        <taxon>Scedosporium</taxon>
    </lineage>
</organism>
<dbReference type="GO" id="GO:0000981">
    <property type="term" value="F:DNA-binding transcription factor activity, RNA polymerase II-specific"/>
    <property type="evidence" value="ECO:0007669"/>
    <property type="project" value="InterPro"/>
</dbReference>
<accession>A0A084GGX3</accession>
<dbReference type="HOGENOM" id="CLU_016574_2_1_1"/>
<dbReference type="SMART" id="SM00066">
    <property type="entry name" value="GAL4"/>
    <property type="match status" value="1"/>
</dbReference>
<dbReference type="EMBL" id="JOWA01000022">
    <property type="protein sequence ID" value="KEZ46585.1"/>
    <property type="molecule type" value="Genomic_DNA"/>
</dbReference>
<dbReference type="OrthoDB" id="4132249at2759"/>
<evidence type="ECO:0000259" key="4">
    <source>
        <dbReference type="PROSITE" id="PS50048"/>
    </source>
</evidence>
<keyword evidence="2" id="KW-0539">Nucleus</keyword>
<dbReference type="GeneID" id="27718545"/>
<dbReference type="GO" id="GO:0003677">
    <property type="term" value="F:DNA binding"/>
    <property type="evidence" value="ECO:0007669"/>
    <property type="project" value="InterPro"/>
</dbReference>
<dbReference type="InterPro" id="IPR050797">
    <property type="entry name" value="Carb_Metab_Trans_Reg"/>
</dbReference>
<dbReference type="OMA" id="KAWYYLR"/>
<evidence type="ECO:0000256" key="2">
    <source>
        <dbReference type="ARBA" id="ARBA00023242"/>
    </source>
</evidence>
<comment type="caution">
    <text evidence="5">The sequence shown here is derived from an EMBL/GenBank/DDBJ whole genome shotgun (WGS) entry which is preliminary data.</text>
</comment>
<dbReference type="VEuPathDB" id="FungiDB:SAPIO_CDS0393"/>
<keyword evidence="6" id="KW-1185">Reference proteome</keyword>
<evidence type="ECO:0000256" key="3">
    <source>
        <dbReference type="SAM" id="MobiDB-lite"/>
    </source>
</evidence>
<keyword evidence="1" id="KW-0479">Metal-binding</keyword>
<evidence type="ECO:0000313" key="5">
    <source>
        <dbReference type="EMBL" id="KEZ46585.1"/>
    </source>
</evidence>
<dbReference type="Proteomes" id="UP000028545">
    <property type="component" value="Unassembled WGS sequence"/>
</dbReference>
<dbReference type="CDD" id="cd00067">
    <property type="entry name" value="GAL4"/>
    <property type="match status" value="1"/>
</dbReference>
<feature type="region of interest" description="Disordered" evidence="3">
    <location>
        <begin position="536"/>
        <end position="571"/>
    </location>
</feature>
<dbReference type="AlphaFoldDB" id="A0A084GGX3"/>
<dbReference type="CDD" id="cd12148">
    <property type="entry name" value="fungal_TF_MHR"/>
    <property type="match status" value="1"/>
</dbReference>
<dbReference type="PANTHER" id="PTHR31668:SF20">
    <property type="entry name" value="ZN(II)2CYS6 TRANSCRIPTION FACTOR (EUROFUNG)"/>
    <property type="match status" value="1"/>
</dbReference>
<protein>
    <recommendedName>
        <fullName evidence="4">Zn(2)-C6 fungal-type domain-containing protein</fullName>
    </recommendedName>
</protein>
<dbReference type="Pfam" id="PF04082">
    <property type="entry name" value="Fungal_trans"/>
    <property type="match status" value="1"/>
</dbReference>
<gene>
    <name evidence="5" type="ORF">SAPIO_CDS0393</name>
</gene>
<dbReference type="GO" id="GO:0006351">
    <property type="term" value="P:DNA-templated transcription"/>
    <property type="evidence" value="ECO:0007669"/>
    <property type="project" value="InterPro"/>
</dbReference>
<dbReference type="KEGG" id="sapo:SAPIO_CDS0393"/>
<feature type="region of interest" description="Disordered" evidence="3">
    <location>
        <begin position="628"/>
        <end position="682"/>
    </location>
</feature>